<comment type="caution">
    <text evidence="5">The sequence shown here is derived from an EMBL/GenBank/DDBJ whole genome shotgun (WGS) entry which is preliminary data.</text>
</comment>
<dbReference type="PROSITE" id="PS01124">
    <property type="entry name" value="HTH_ARAC_FAMILY_2"/>
    <property type="match status" value="1"/>
</dbReference>
<dbReference type="PANTHER" id="PTHR43280:SF32">
    <property type="entry name" value="TRANSCRIPTIONAL REGULATORY PROTEIN"/>
    <property type="match status" value="1"/>
</dbReference>
<dbReference type="Pfam" id="PF12833">
    <property type="entry name" value="HTH_18"/>
    <property type="match status" value="1"/>
</dbReference>
<protein>
    <submittedName>
        <fullName evidence="5">Helix-turn-helix transcriptional regulator</fullName>
    </submittedName>
</protein>
<dbReference type="SMART" id="SM00342">
    <property type="entry name" value="HTH_ARAC"/>
    <property type="match status" value="1"/>
</dbReference>
<evidence type="ECO:0000313" key="6">
    <source>
        <dbReference type="Proteomes" id="UP000474175"/>
    </source>
</evidence>
<keyword evidence="1" id="KW-0805">Transcription regulation</keyword>
<name>A0A6L9L1S9_9BACT</name>
<keyword evidence="6" id="KW-1185">Reference proteome</keyword>
<dbReference type="AlphaFoldDB" id="A0A6L9L1S9"/>
<dbReference type="EMBL" id="JAAFZH010000002">
    <property type="protein sequence ID" value="NDU94475.1"/>
    <property type="molecule type" value="Genomic_DNA"/>
</dbReference>
<dbReference type="InterPro" id="IPR009057">
    <property type="entry name" value="Homeodomain-like_sf"/>
</dbReference>
<dbReference type="SUPFAM" id="SSF46689">
    <property type="entry name" value="Homeodomain-like"/>
    <property type="match status" value="1"/>
</dbReference>
<dbReference type="Proteomes" id="UP000474175">
    <property type="component" value="Unassembled WGS sequence"/>
</dbReference>
<dbReference type="GO" id="GO:0003700">
    <property type="term" value="F:DNA-binding transcription factor activity"/>
    <property type="evidence" value="ECO:0007669"/>
    <property type="project" value="InterPro"/>
</dbReference>
<evidence type="ECO:0000313" key="5">
    <source>
        <dbReference type="EMBL" id="NDU94475.1"/>
    </source>
</evidence>
<evidence type="ECO:0000259" key="4">
    <source>
        <dbReference type="PROSITE" id="PS01124"/>
    </source>
</evidence>
<dbReference type="Gene3D" id="1.10.10.60">
    <property type="entry name" value="Homeodomain-like"/>
    <property type="match status" value="2"/>
</dbReference>
<gene>
    <name evidence="5" type="ORF">GK108_06285</name>
</gene>
<evidence type="ECO:0000256" key="2">
    <source>
        <dbReference type="ARBA" id="ARBA00023125"/>
    </source>
</evidence>
<evidence type="ECO:0000256" key="1">
    <source>
        <dbReference type="ARBA" id="ARBA00023015"/>
    </source>
</evidence>
<keyword evidence="3" id="KW-0804">Transcription</keyword>
<sequence>MQKENLPTLKIDTIAQSHKALGIAKPKHPLFSVLRFEDLPRVNNDARVRLIFDFYHIVLKKNCPGKIQYGQTPYDFDEGVISFFAPRQVSILEPGDILAKSGWLLMIHPDFFRTFALGKKIKDYAFFEYAVHEALMMSEDEEHSIDVIFQQIEKEYNLPIDAYSQDVVLSNVELLLTYCNRYYNRQFITRKPRHSELLSRVEHVLHEWVRNAAEQGLPTVNVLASQMNLSPNYLSDCLKQLTGQPAQQYIHEKMIEHAKEILATTNLSVSEIAYQLGFGYPQSFSKLFKSKTNQSPLEFRASFN</sequence>
<dbReference type="InterPro" id="IPR018060">
    <property type="entry name" value="HTH_AraC"/>
</dbReference>
<proteinExistence type="predicted"/>
<organism evidence="5 6">
    <name type="scientific">Spirosoma terrae</name>
    <dbReference type="NCBI Taxonomy" id="1968276"/>
    <lineage>
        <taxon>Bacteria</taxon>
        <taxon>Pseudomonadati</taxon>
        <taxon>Bacteroidota</taxon>
        <taxon>Cytophagia</taxon>
        <taxon>Cytophagales</taxon>
        <taxon>Cytophagaceae</taxon>
        <taxon>Spirosoma</taxon>
    </lineage>
</organism>
<dbReference type="RefSeq" id="WP_163944518.1">
    <property type="nucleotide sequence ID" value="NZ_JAAFZH010000002.1"/>
</dbReference>
<feature type="domain" description="HTH araC/xylS-type" evidence="4">
    <location>
        <begin position="203"/>
        <end position="302"/>
    </location>
</feature>
<accession>A0A6L9L1S9</accession>
<dbReference type="GO" id="GO:0043565">
    <property type="term" value="F:sequence-specific DNA binding"/>
    <property type="evidence" value="ECO:0007669"/>
    <property type="project" value="InterPro"/>
</dbReference>
<evidence type="ECO:0000256" key="3">
    <source>
        <dbReference type="ARBA" id="ARBA00023163"/>
    </source>
</evidence>
<reference evidence="5 6" key="1">
    <citation type="submission" date="2020-02" db="EMBL/GenBank/DDBJ databases">
        <title>Draft genome sequence of two Spirosoma agri KCTC 52727 and Spirosoma terrae KCTC 52035.</title>
        <authorList>
            <person name="Rojas J."/>
            <person name="Ambika Manirajan B."/>
            <person name="Suarez C."/>
            <person name="Ratering S."/>
            <person name="Schnell S."/>
        </authorList>
    </citation>
    <scope>NUCLEOTIDE SEQUENCE [LARGE SCALE GENOMIC DNA]</scope>
    <source>
        <strain evidence="5 6">KCTC 52035</strain>
    </source>
</reference>
<dbReference type="PANTHER" id="PTHR43280">
    <property type="entry name" value="ARAC-FAMILY TRANSCRIPTIONAL REGULATOR"/>
    <property type="match status" value="1"/>
</dbReference>
<keyword evidence="2" id="KW-0238">DNA-binding</keyword>